<dbReference type="Proteomes" id="UP000630594">
    <property type="component" value="Unassembled WGS sequence"/>
</dbReference>
<comment type="caution">
    <text evidence="1">The sequence shown here is derived from an EMBL/GenBank/DDBJ whole genome shotgun (WGS) entry which is preliminary data.</text>
</comment>
<sequence length="343" mass="35546">MLQESTTGLVHAYDLVMLDLDGVVYISGAAVPGVPEALGRLRDERVHVAFVTNNASRTARTVADHLTELGVPASEHDVVTSAQAAAGLLLDRHGAGARLLTMGADGLVGALKDVGLVPVLDPADPDVVGVVTGYGPDVVWKDLMKVAVRIRDGLPWVATNTDLTIPTAFGVAPGHGAQVEMLERFAEQTPLVAGKPARPLLDETVKRVGGEHPLMVGDRLDTDIEGGANAGVDTLLVLTGVSGLSEVVAAGVHERPSYIARTLEGLFTPHPVPEVLETSQLPEGGVAGARCGGWSAVVGQDGKLAVEGTGGADDWWRTVAVAGWTYADAAGHPPLVNRLVPPT</sequence>
<name>A0ABQ1QGT0_9ACTN</name>
<dbReference type="PANTHER" id="PTHR19288">
    <property type="entry name" value="4-NITROPHENYLPHOSPHATASE-RELATED"/>
    <property type="match status" value="1"/>
</dbReference>
<dbReference type="Gene3D" id="3.40.50.1000">
    <property type="entry name" value="HAD superfamily/HAD-like"/>
    <property type="match status" value="2"/>
</dbReference>
<dbReference type="EMBL" id="BMCK01000004">
    <property type="protein sequence ID" value="GGD27242.1"/>
    <property type="molecule type" value="Genomic_DNA"/>
</dbReference>
<accession>A0ABQ1QGT0</accession>
<proteinExistence type="predicted"/>
<organism evidence="1 2">
    <name type="scientific">Nocardioides daphniae</name>
    <dbReference type="NCBI Taxonomy" id="402297"/>
    <lineage>
        <taxon>Bacteria</taxon>
        <taxon>Bacillati</taxon>
        <taxon>Actinomycetota</taxon>
        <taxon>Actinomycetes</taxon>
        <taxon>Propionibacteriales</taxon>
        <taxon>Nocardioidaceae</taxon>
        <taxon>Nocardioides</taxon>
    </lineage>
</organism>
<dbReference type="InterPro" id="IPR036412">
    <property type="entry name" value="HAD-like_sf"/>
</dbReference>
<dbReference type="SUPFAM" id="SSF56784">
    <property type="entry name" value="HAD-like"/>
    <property type="match status" value="1"/>
</dbReference>
<keyword evidence="2" id="KW-1185">Reference proteome</keyword>
<dbReference type="Pfam" id="PF13242">
    <property type="entry name" value="Hydrolase_like"/>
    <property type="match status" value="1"/>
</dbReference>
<dbReference type="RefSeq" id="WP_229721642.1">
    <property type="nucleotide sequence ID" value="NZ_BMCK01000004.1"/>
</dbReference>
<gene>
    <name evidence="1" type="ORF">GCM10007231_28360</name>
</gene>
<evidence type="ECO:0000313" key="2">
    <source>
        <dbReference type="Proteomes" id="UP000630594"/>
    </source>
</evidence>
<dbReference type="InterPro" id="IPR023214">
    <property type="entry name" value="HAD_sf"/>
</dbReference>
<protein>
    <submittedName>
        <fullName evidence="1">Haloacid dehalogenase</fullName>
    </submittedName>
</protein>
<evidence type="ECO:0000313" key="1">
    <source>
        <dbReference type="EMBL" id="GGD27242.1"/>
    </source>
</evidence>
<reference evidence="2" key="1">
    <citation type="journal article" date="2019" name="Int. J. Syst. Evol. Microbiol.">
        <title>The Global Catalogue of Microorganisms (GCM) 10K type strain sequencing project: providing services to taxonomists for standard genome sequencing and annotation.</title>
        <authorList>
            <consortium name="The Broad Institute Genomics Platform"/>
            <consortium name="The Broad Institute Genome Sequencing Center for Infectious Disease"/>
            <person name="Wu L."/>
            <person name="Ma J."/>
        </authorList>
    </citation>
    <scope>NUCLEOTIDE SEQUENCE [LARGE SCALE GENOMIC DNA]</scope>
    <source>
        <strain evidence="2">CCM 7403</strain>
    </source>
</reference>
<dbReference type="InterPro" id="IPR006357">
    <property type="entry name" value="HAD-SF_hydro_IIA"/>
</dbReference>
<dbReference type="NCBIfam" id="TIGR01460">
    <property type="entry name" value="HAD-SF-IIA"/>
    <property type="match status" value="1"/>
</dbReference>
<dbReference type="Pfam" id="PF13344">
    <property type="entry name" value="Hydrolase_6"/>
    <property type="match status" value="1"/>
</dbReference>
<dbReference type="PANTHER" id="PTHR19288:SF95">
    <property type="entry name" value="D-GLYCEROL 3-PHOSPHATE PHOSPHATASE"/>
    <property type="match status" value="1"/>
</dbReference>